<dbReference type="AlphaFoldDB" id="A0A663N193"/>
<feature type="region of interest" description="Disordered" evidence="1">
    <location>
        <begin position="333"/>
        <end position="363"/>
    </location>
</feature>
<feature type="transmembrane region" description="Helical" evidence="2">
    <location>
        <begin position="275"/>
        <end position="294"/>
    </location>
</feature>
<dbReference type="PANTHER" id="PTHR31735:SF3">
    <property type="entry name" value="TRANSMEMBRANE PROTEIN 110-RELATED"/>
    <property type="match status" value="1"/>
</dbReference>
<gene>
    <name evidence="3" type="primary">LOC113490777</name>
</gene>
<evidence type="ECO:0000313" key="3">
    <source>
        <dbReference type="Ensembl" id="ENSACUP00000018635.1"/>
    </source>
</evidence>
<evidence type="ECO:0000313" key="4">
    <source>
        <dbReference type="Proteomes" id="UP000472269"/>
    </source>
</evidence>
<feature type="compositionally biased region" description="Polar residues" evidence="1">
    <location>
        <begin position="343"/>
        <end position="363"/>
    </location>
</feature>
<dbReference type="InterPro" id="IPR022127">
    <property type="entry name" value="STIMATE/YPL162C"/>
</dbReference>
<feature type="compositionally biased region" description="Acidic residues" evidence="1">
    <location>
        <begin position="333"/>
        <end position="342"/>
    </location>
</feature>
<feature type="transmembrane region" description="Helical" evidence="2">
    <location>
        <begin position="182"/>
        <end position="208"/>
    </location>
</feature>
<dbReference type="OMA" id="PCAINVI"/>
<accession>A0A663N193</accession>
<dbReference type="Ensembl" id="ENSACUT00000019876.1">
    <property type="protein sequence ID" value="ENSACUP00000018635.1"/>
    <property type="gene ID" value="ENSACUG00000012510.1"/>
</dbReference>
<sequence length="363" mass="41393">MLDVCARSCFLEGPLVLLAVRRRWLYCAAVTRKLTDSWAISFHLKEFLGLVGSDLGHFPWHENAAVEGCQKHTPTSHTPPSDLWVHALSLVSLEPGPSAWLTFRLTNAESPPDLFNCICIAVADCTRILVQLLKRFKEPKEERRPWRIWFYDTSKQAIGALFIHFANIFLSDLTEEDPCSLYLINFILDATLGMLLIWLGVKVVSWIVQRKKYMYLVFGEYGDPPQAAAWIGQCILYLLIMVFEKTVISLVLLIPGWTKLQQILLGYIPDPQLELVLVMLVVPFIVNAIMFWVVDSLIMRKYKQKDTLDISGSIEAPRARRTEESQVLLSPDMDFDQSESDQDISGLQGTNQKMKQPSYQVVI</sequence>
<keyword evidence="2" id="KW-0812">Transmembrane</keyword>
<evidence type="ECO:0000256" key="2">
    <source>
        <dbReference type="SAM" id="Phobius"/>
    </source>
</evidence>
<keyword evidence="4" id="KW-1185">Reference proteome</keyword>
<dbReference type="Pfam" id="PF12400">
    <property type="entry name" value="STIMATE"/>
    <property type="match status" value="1"/>
</dbReference>
<reference evidence="3" key="2">
    <citation type="submission" date="2025-09" db="UniProtKB">
        <authorList>
            <consortium name="Ensembl"/>
        </authorList>
    </citation>
    <scope>IDENTIFICATION</scope>
</reference>
<proteinExistence type="predicted"/>
<protein>
    <recommendedName>
        <fullName evidence="5">Transmembrane protein 110</fullName>
    </recommendedName>
</protein>
<dbReference type="Proteomes" id="UP000472269">
    <property type="component" value="Unplaced"/>
</dbReference>
<name>A0A663N193_ATHCN</name>
<keyword evidence="2" id="KW-0472">Membrane</keyword>
<feature type="transmembrane region" description="Helical" evidence="2">
    <location>
        <begin position="229"/>
        <end position="255"/>
    </location>
</feature>
<evidence type="ECO:0000256" key="1">
    <source>
        <dbReference type="SAM" id="MobiDB-lite"/>
    </source>
</evidence>
<dbReference type="PANTHER" id="PTHR31735">
    <property type="entry name" value="VACUOLAR MEMBRANE PROTEIN YPL162C"/>
    <property type="match status" value="1"/>
</dbReference>
<reference evidence="3" key="1">
    <citation type="submission" date="2025-08" db="UniProtKB">
        <authorList>
            <consortium name="Ensembl"/>
        </authorList>
    </citation>
    <scope>IDENTIFICATION</scope>
</reference>
<dbReference type="GO" id="GO:0016020">
    <property type="term" value="C:membrane"/>
    <property type="evidence" value="ECO:0007669"/>
    <property type="project" value="TreeGrafter"/>
</dbReference>
<evidence type="ECO:0008006" key="5">
    <source>
        <dbReference type="Google" id="ProtNLM"/>
    </source>
</evidence>
<organism evidence="3 4">
    <name type="scientific">Athene cunicularia</name>
    <name type="common">Burrowing owl</name>
    <name type="synonym">Speotyto cunicularia</name>
    <dbReference type="NCBI Taxonomy" id="194338"/>
    <lineage>
        <taxon>Eukaryota</taxon>
        <taxon>Metazoa</taxon>
        <taxon>Chordata</taxon>
        <taxon>Craniata</taxon>
        <taxon>Vertebrata</taxon>
        <taxon>Euteleostomi</taxon>
        <taxon>Archelosauria</taxon>
        <taxon>Archosauria</taxon>
        <taxon>Dinosauria</taxon>
        <taxon>Saurischia</taxon>
        <taxon>Theropoda</taxon>
        <taxon>Coelurosauria</taxon>
        <taxon>Aves</taxon>
        <taxon>Neognathae</taxon>
        <taxon>Neoaves</taxon>
        <taxon>Telluraves</taxon>
        <taxon>Strigiformes</taxon>
        <taxon>Strigidae</taxon>
        <taxon>Athene</taxon>
    </lineage>
</organism>
<keyword evidence="2" id="KW-1133">Transmembrane helix</keyword>